<evidence type="ECO:0000313" key="2">
    <source>
        <dbReference type="EnsemblMetazoa" id="GMOY007169-PA"/>
    </source>
</evidence>
<keyword evidence="3" id="KW-1185">Reference proteome</keyword>
<dbReference type="EMBL" id="CCAG010021325">
    <property type="status" value="NOT_ANNOTATED_CDS"/>
    <property type="molecule type" value="Genomic_DNA"/>
</dbReference>
<dbReference type="Proteomes" id="UP000092444">
    <property type="component" value="Unassembled WGS sequence"/>
</dbReference>
<proteinExistence type="predicted"/>
<feature type="compositionally biased region" description="Basic and acidic residues" evidence="1">
    <location>
        <begin position="115"/>
        <end position="125"/>
    </location>
</feature>
<dbReference type="EnsemblMetazoa" id="GMOY007169-RA">
    <property type="protein sequence ID" value="GMOY007169-PA"/>
    <property type="gene ID" value="GMOY007169"/>
</dbReference>
<accession>A0A1B0G1L2</accession>
<dbReference type="STRING" id="37546.A0A1B0G1L2"/>
<reference evidence="2" key="1">
    <citation type="submission" date="2020-05" db="UniProtKB">
        <authorList>
            <consortium name="EnsemblMetazoa"/>
        </authorList>
    </citation>
    <scope>IDENTIFICATION</scope>
    <source>
        <strain evidence="2">Yale</strain>
    </source>
</reference>
<feature type="region of interest" description="Disordered" evidence="1">
    <location>
        <begin position="108"/>
        <end position="139"/>
    </location>
</feature>
<organism evidence="2 3">
    <name type="scientific">Glossina morsitans morsitans</name>
    <name type="common">Savannah tsetse fly</name>
    <dbReference type="NCBI Taxonomy" id="37546"/>
    <lineage>
        <taxon>Eukaryota</taxon>
        <taxon>Metazoa</taxon>
        <taxon>Ecdysozoa</taxon>
        <taxon>Arthropoda</taxon>
        <taxon>Hexapoda</taxon>
        <taxon>Insecta</taxon>
        <taxon>Pterygota</taxon>
        <taxon>Neoptera</taxon>
        <taxon>Endopterygota</taxon>
        <taxon>Diptera</taxon>
        <taxon>Brachycera</taxon>
        <taxon>Muscomorpha</taxon>
        <taxon>Hippoboscoidea</taxon>
        <taxon>Glossinidae</taxon>
        <taxon>Glossina</taxon>
    </lineage>
</organism>
<protein>
    <submittedName>
        <fullName evidence="2">Uncharacterized protein</fullName>
    </submittedName>
</protein>
<dbReference type="AlphaFoldDB" id="A0A1B0G1L2"/>
<sequence length="153" mass="17238">MHLFCRKIKMFNFKDSHMDNDKKYNSINETGPTTIHIPLANGATAMSTSSNVPINITQEVQSTTIWQQIHNDGLTAEQLIIPVNAKVRQINGGNNQSNLLSAVNEDQLTTTSHSNNEDSHVKMDVPNEMTKTGNKLDTRPEDCFEYYNNNKND</sequence>
<name>A0A1B0G1L2_GLOMM</name>
<evidence type="ECO:0000313" key="3">
    <source>
        <dbReference type="Proteomes" id="UP000092444"/>
    </source>
</evidence>
<evidence type="ECO:0000256" key="1">
    <source>
        <dbReference type="SAM" id="MobiDB-lite"/>
    </source>
</evidence>
<dbReference type="VEuPathDB" id="VectorBase:GMOY007169"/>